<dbReference type="InterPro" id="IPR050882">
    <property type="entry name" value="Prepilin_peptidase/N-MTase"/>
</dbReference>
<accession>B6G0J7</accession>
<dbReference type="PANTHER" id="PTHR30487:SF0">
    <property type="entry name" value="PREPILIN LEADER PEPTIDASE_N-METHYLTRANSFERASE-RELATED"/>
    <property type="match status" value="1"/>
</dbReference>
<dbReference type="RefSeq" id="WP_006441158.1">
    <property type="nucleotide sequence ID" value="NZ_DS995685.1"/>
</dbReference>
<dbReference type="AlphaFoldDB" id="B6G0J7"/>
<evidence type="ECO:0000313" key="4">
    <source>
        <dbReference type="EMBL" id="EEA84693.1"/>
    </source>
</evidence>
<dbReference type="HOGENOM" id="CLU_1254136_0_0_9"/>
<dbReference type="eggNOG" id="COG1989">
    <property type="taxonomic scope" value="Bacteria"/>
</dbReference>
<dbReference type="STRING" id="500633.CLOHIR_01653"/>
<feature type="transmembrane region" description="Helical" evidence="2">
    <location>
        <begin position="189"/>
        <end position="209"/>
    </location>
</feature>
<dbReference type="PANTHER" id="PTHR30487">
    <property type="entry name" value="TYPE 4 PREPILIN-LIKE PROTEINS LEADER PEPTIDE-PROCESSING ENZYME"/>
    <property type="match status" value="1"/>
</dbReference>
<comment type="caution">
    <text evidence="4">The sequence shown here is derived from an EMBL/GenBank/DDBJ whole genome shotgun (WGS) entry which is preliminary data.</text>
</comment>
<organism evidence="4 5">
    <name type="scientific">Peptacetobacter hiranonis (strain DSM 13275 / JCM 10541 / KCTC 15199 / TO-931)</name>
    <name type="common">Clostridium hiranonis</name>
    <dbReference type="NCBI Taxonomy" id="500633"/>
    <lineage>
        <taxon>Bacteria</taxon>
        <taxon>Bacillati</taxon>
        <taxon>Bacillota</taxon>
        <taxon>Clostridia</taxon>
        <taxon>Peptostreptococcales</taxon>
        <taxon>Peptostreptococcaceae</taxon>
        <taxon>Peptacetobacter</taxon>
    </lineage>
</organism>
<reference evidence="4 5" key="2">
    <citation type="submission" date="2008-10" db="EMBL/GenBank/DDBJ databases">
        <title>Draft genome sequence of Clostridium hiranonis (DSM 13275).</title>
        <authorList>
            <person name="Sudarsanam P."/>
            <person name="Ley R."/>
            <person name="Guruge J."/>
            <person name="Turnbaugh P.J."/>
            <person name="Mahowald M."/>
            <person name="Liep D."/>
            <person name="Gordon J."/>
        </authorList>
    </citation>
    <scope>NUCLEOTIDE SEQUENCE [LARGE SCALE GENOMIC DNA]</scope>
    <source>
        <strain evidence="4 5">DSM 13275</strain>
    </source>
</reference>
<dbReference type="Proteomes" id="UP000003178">
    <property type="component" value="Unassembled WGS sequence"/>
</dbReference>
<feature type="transmembrane region" description="Helical" evidence="2">
    <location>
        <begin position="6"/>
        <end position="23"/>
    </location>
</feature>
<keyword evidence="2" id="KW-1133">Transmembrane helix</keyword>
<feature type="transmembrane region" description="Helical" evidence="2">
    <location>
        <begin position="69"/>
        <end position="85"/>
    </location>
</feature>
<evidence type="ECO:0000256" key="1">
    <source>
        <dbReference type="ARBA" id="ARBA00005801"/>
    </source>
</evidence>
<feature type="domain" description="Prepilin type IV endopeptidase peptidase" evidence="3">
    <location>
        <begin position="73"/>
        <end position="177"/>
    </location>
</feature>
<dbReference type="InterPro" id="IPR000045">
    <property type="entry name" value="Prepilin_IV_endopep_pep"/>
</dbReference>
<dbReference type="Gene3D" id="1.20.120.1220">
    <property type="match status" value="1"/>
</dbReference>
<reference evidence="4 5" key="1">
    <citation type="submission" date="2008-09" db="EMBL/GenBank/DDBJ databases">
        <authorList>
            <person name="Fulton L."/>
            <person name="Clifton S."/>
            <person name="Fulton B."/>
            <person name="Xu J."/>
            <person name="Minx P."/>
            <person name="Pepin K.H."/>
            <person name="Johnson M."/>
            <person name="Thiruvilangam P."/>
            <person name="Bhonagiri V."/>
            <person name="Nash W.E."/>
            <person name="Mardis E.R."/>
            <person name="Wilson R.K."/>
        </authorList>
    </citation>
    <scope>NUCLEOTIDE SEQUENCE [LARGE SCALE GENOMIC DNA]</scope>
    <source>
        <strain evidence="4 5">DSM 13275</strain>
    </source>
</reference>
<dbReference type="GO" id="GO:0006465">
    <property type="term" value="P:signal peptide processing"/>
    <property type="evidence" value="ECO:0007669"/>
    <property type="project" value="TreeGrafter"/>
</dbReference>
<dbReference type="GO" id="GO:0004190">
    <property type="term" value="F:aspartic-type endopeptidase activity"/>
    <property type="evidence" value="ECO:0007669"/>
    <property type="project" value="InterPro"/>
</dbReference>
<evidence type="ECO:0000259" key="3">
    <source>
        <dbReference type="Pfam" id="PF01478"/>
    </source>
</evidence>
<evidence type="ECO:0000256" key="2">
    <source>
        <dbReference type="SAM" id="Phobius"/>
    </source>
</evidence>
<dbReference type="GO" id="GO:0005886">
    <property type="term" value="C:plasma membrane"/>
    <property type="evidence" value="ECO:0007669"/>
    <property type="project" value="TreeGrafter"/>
</dbReference>
<feature type="transmembrane region" description="Helical" evidence="2">
    <location>
        <begin position="44"/>
        <end position="63"/>
    </location>
</feature>
<proteinExistence type="inferred from homology"/>
<gene>
    <name evidence="4" type="ORF">CLOHIR_01653</name>
</gene>
<dbReference type="OrthoDB" id="1757422at2"/>
<dbReference type="EMBL" id="ABWP01000066">
    <property type="protein sequence ID" value="EEA84693.1"/>
    <property type="molecule type" value="Genomic_DNA"/>
</dbReference>
<dbReference type="Pfam" id="PF01478">
    <property type="entry name" value="Peptidase_A24"/>
    <property type="match status" value="1"/>
</dbReference>
<keyword evidence="5" id="KW-1185">Reference proteome</keyword>
<feature type="transmembrane region" description="Helical" evidence="2">
    <location>
        <begin position="164"/>
        <end position="182"/>
    </location>
</feature>
<protein>
    <recommendedName>
        <fullName evidence="3">Prepilin type IV endopeptidase peptidase domain-containing protein</fullName>
    </recommendedName>
</protein>
<sequence>MDLEKFESLFLSFLFATIISVIVQKVAKAFIGEEDYTKINIKKLTIFLIISTFVYIISIFKIYPNNLYRFGYFIFFVLAIIISLIDYYTMYVYDILVFSGIIIQSVVKILNENVEILVDSVLAGLLCALISYLIVKATNMMGTGDVGVYALCAMTIGFKSSLSLIPGSFLVSAIFLIIRFICGNRDKKIAFAPYIIIAAILNILGFDIVKCYLDIIEKII</sequence>
<evidence type="ECO:0000313" key="5">
    <source>
        <dbReference type="Proteomes" id="UP000003178"/>
    </source>
</evidence>
<name>B6G0J7_PEPHT</name>
<keyword evidence="2" id="KW-0472">Membrane</keyword>
<comment type="similarity">
    <text evidence="1">Belongs to the peptidase A24 family.</text>
</comment>
<feature type="transmembrane region" description="Helical" evidence="2">
    <location>
        <begin position="116"/>
        <end position="135"/>
    </location>
</feature>
<keyword evidence="2" id="KW-0812">Transmembrane</keyword>